<organism evidence="3 4">
    <name type="scientific">Arthrobacter sulfonylureivorans</name>
    <dbReference type="NCBI Taxonomy" id="2486855"/>
    <lineage>
        <taxon>Bacteria</taxon>
        <taxon>Bacillati</taxon>
        <taxon>Actinomycetota</taxon>
        <taxon>Actinomycetes</taxon>
        <taxon>Micrococcales</taxon>
        <taxon>Micrococcaceae</taxon>
        <taxon>Arthrobacter</taxon>
    </lineage>
</organism>
<reference evidence="3 4" key="1">
    <citation type="submission" date="2022-03" db="EMBL/GenBank/DDBJ databases">
        <title>Isotopic signatures of nitrous oxide derived from detoxification processes.</title>
        <authorList>
            <person name="Behrendt U."/>
            <person name="Buchen C."/>
            <person name="Well R."/>
            <person name="Ulrich A."/>
            <person name="Rohe L."/>
            <person name="Kolb S."/>
            <person name="Schloter M."/>
            <person name="Horn M.A."/>
            <person name="Augustin J."/>
        </authorList>
    </citation>
    <scope>NUCLEOTIDE SEQUENCE [LARGE SCALE GENOMIC DNA]</scope>
    <source>
        <strain evidence="3 4">S4-C24</strain>
    </source>
</reference>
<evidence type="ECO:0000259" key="2">
    <source>
        <dbReference type="Pfam" id="PF01575"/>
    </source>
</evidence>
<accession>A0ABY3W3P1</accession>
<dbReference type="EMBL" id="CP093326">
    <property type="protein sequence ID" value="UNK44466.1"/>
    <property type="molecule type" value="Genomic_DNA"/>
</dbReference>
<evidence type="ECO:0000313" key="3">
    <source>
        <dbReference type="EMBL" id="UNK44466.1"/>
    </source>
</evidence>
<dbReference type="Proteomes" id="UP000829069">
    <property type="component" value="Chromosome"/>
</dbReference>
<dbReference type="PANTHER" id="PTHR43841:SF3">
    <property type="entry name" value="(3R)-HYDROXYACYL-ACP DEHYDRATASE SUBUNIT HADB"/>
    <property type="match status" value="1"/>
</dbReference>
<dbReference type="Gene3D" id="3.10.129.10">
    <property type="entry name" value="Hotdog Thioesterase"/>
    <property type="match status" value="1"/>
</dbReference>
<name>A0ABY3W3P1_9MICC</name>
<evidence type="ECO:0000313" key="4">
    <source>
        <dbReference type="Proteomes" id="UP000829069"/>
    </source>
</evidence>
<feature type="domain" description="MaoC-like" evidence="2">
    <location>
        <begin position="183"/>
        <end position="267"/>
    </location>
</feature>
<comment type="similarity">
    <text evidence="1">Belongs to the enoyl-CoA hydratase/isomerase family.</text>
</comment>
<dbReference type="InterPro" id="IPR002539">
    <property type="entry name" value="MaoC-like_dom"/>
</dbReference>
<dbReference type="PANTHER" id="PTHR43841">
    <property type="entry name" value="3-HYDROXYACYL-THIOESTER DEHYDRATASE HTDX-RELATED"/>
    <property type="match status" value="1"/>
</dbReference>
<sequence>MSEVILGEMPTLSRLYLTAASTAARHKLGVGQQTDQLPAVRHTVDGVHIAPERLSGFQQLMHGTVRDTLPSVFLHSVAFPVVMSVMTRPDFPLPLLGMVHLANRVNHLRPVHFAEPLTVTAWAEGLRGHHAGTQVELHTRIEAGGETVWEGVSDYLAKAVYLPGLDKALRPERTDFIPPQPTARWRLGPEAGREYAGVSGDFNPIHLSAVSAKMLGLKRSIAHGMYLASRVLTSVEATASEPFAWRIDFAAPVFLPATVAVRIHDTERDGSWEASEFTGWGERSHRLHFTGSVNTLAG</sequence>
<dbReference type="InterPro" id="IPR029069">
    <property type="entry name" value="HotDog_dom_sf"/>
</dbReference>
<evidence type="ECO:0000256" key="1">
    <source>
        <dbReference type="ARBA" id="ARBA00005254"/>
    </source>
</evidence>
<gene>
    <name evidence="3" type="ORF">MNQ99_10675</name>
</gene>
<dbReference type="Pfam" id="PF01575">
    <property type="entry name" value="MaoC_dehydratas"/>
    <property type="match status" value="1"/>
</dbReference>
<proteinExistence type="inferred from homology"/>
<keyword evidence="4" id="KW-1185">Reference proteome</keyword>
<dbReference type="SUPFAM" id="SSF54637">
    <property type="entry name" value="Thioesterase/thiol ester dehydrase-isomerase"/>
    <property type="match status" value="2"/>
</dbReference>
<protein>
    <recommendedName>
        <fullName evidence="2">MaoC-like domain-containing protein</fullName>
    </recommendedName>
</protein>
<dbReference type="RefSeq" id="WP_241912934.1">
    <property type="nucleotide sequence ID" value="NZ_CP093326.1"/>
</dbReference>
<dbReference type="PRINTS" id="PR01483">
    <property type="entry name" value="FASYNTHASE"/>
</dbReference>
<dbReference type="InterPro" id="IPR003965">
    <property type="entry name" value="Fatty_acid_synthase"/>
</dbReference>